<keyword evidence="3" id="KW-0804">Transcription</keyword>
<evidence type="ECO:0000256" key="3">
    <source>
        <dbReference type="ARBA" id="ARBA00023163"/>
    </source>
</evidence>
<keyword evidence="6" id="KW-1185">Reference proteome</keyword>
<dbReference type="Pfam" id="PF00392">
    <property type="entry name" value="GntR"/>
    <property type="match status" value="1"/>
</dbReference>
<dbReference type="InterPro" id="IPR011711">
    <property type="entry name" value="GntR_C"/>
</dbReference>
<dbReference type="PANTHER" id="PTHR43537:SF45">
    <property type="entry name" value="GNTR FAMILY REGULATORY PROTEIN"/>
    <property type="match status" value="1"/>
</dbReference>
<dbReference type="AlphaFoldDB" id="A0A4R5M0R6"/>
<dbReference type="PRINTS" id="PR00035">
    <property type="entry name" value="HTHGNTR"/>
</dbReference>
<dbReference type="Proteomes" id="UP000295722">
    <property type="component" value="Unassembled WGS sequence"/>
</dbReference>
<evidence type="ECO:0000313" key="5">
    <source>
        <dbReference type="EMBL" id="TDG18800.1"/>
    </source>
</evidence>
<dbReference type="SMART" id="SM00895">
    <property type="entry name" value="FCD"/>
    <property type="match status" value="1"/>
</dbReference>
<dbReference type="RefSeq" id="WP_133199034.1">
    <property type="nucleotide sequence ID" value="NZ_JBHUCW010000010.1"/>
</dbReference>
<dbReference type="GO" id="GO:0003700">
    <property type="term" value="F:DNA-binding transcription factor activity"/>
    <property type="evidence" value="ECO:0007669"/>
    <property type="project" value="InterPro"/>
</dbReference>
<evidence type="ECO:0000256" key="2">
    <source>
        <dbReference type="ARBA" id="ARBA00023125"/>
    </source>
</evidence>
<dbReference type="OrthoDB" id="9799812at2"/>
<dbReference type="CDD" id="cd07377">
    <property type="entry name" value="WHTH_GntR"/>
    <property type="match status" value="1"/>
</dbReference>
<protein>
    <submittedName>
        <fullName evidence="5">GntR family transcriptional regulator</fullName>
    </submittedName>
</protein>
<organism evidence="5 6">
    <name type="scientific">Paraburkholderia silviterrae</name>
    <dbReference type="NCBI Taxonomy" id="2528715"/>
    <lineage>
        <taxon>Bacteria</taxon>
        <taxon>Pseudomonadati</taxon>
        <taxon>Pseudomonadota</taxon>
        <taxon>Betaproteobacteria</taxon>
        <taxon>Burkholderiales</taxon>
        <taxon>Burkholderiaceae</taxon>
        <taxon>Paraburkholderia</taxon>
    </lineage>
</organism>
<sequence>MSEPVQKAKAMERALQHLRGKVMSGALMPGEQIRQQEMAEELGVSRVPLREALNLLADQGLLVHRPNSGYFVAKRAPDELAQIMRILQLLENELLASVQWPDDVYIAQLQALNDQMRAIAASADWTPLVRLNREFHLSIYALSPYKIILEEVKRLWTMADSFIATTMSDTGARLQTVKEHDQLIASLAARDRTSIFAAMDTHRASTARDLSPGILMLQTLASN</sequence>
<dbReference type="GO" id="GO:0003677">
    <property type="term" value="F:DNA binding"/>
    <property type="evidence" value="ECO:0007669"/>
    <property type="project" value="UniProtKB-KW"/>
</dbReference>
<feature type="domain" description="HTH gntR-type" evidence="4">
    <location>
        <begin position="8"/>
        <end position="75"/>
    </location>
</feature>
<dbReference type="EMBL" id="SMRP01000027">
    <property type="protein sequence ID" value="TDG18800.1"/>
    <property type="molecule type" value="Genomic_DNA"/>
</dbReference>
<dbReference type="InterPro" id="IPR000524">
    <property type="entry name" value="Tscrpt_reg_HTH_GntR"/>
</dbReference>
<name>A0A4R5M0R6_9BURK</name>
<keyword evidence="2" id="KW-0238">DNA-binding</keyword>
<dbReference type="SUPFAM" id="SSF48008">
    <property type="entry name" value="GntR ligand-binding domain-like"/>
    <property type="match status" value="1"/>
</dbReference>
<dbReference type="SUPFAM" id="SSF46785">
    <property type="entry name" value="Winged helix' DNA-binding domain"/>
    <property type="match status" value="1"/>
</dbReference>
<evidence type="ECO:0000313" key="6">
    <source>
        <dbReference type="Proteomes" id="UP000295722"/>
    </source>
</evidence>
<accession>A0A4R5M0R6</accession>
<evidence type="ECO:0000256" key="1">
    <source>
        <dbReference type="ARBA" id="ARBA00023015"/>
    </source>
</evidence>
<gene>
    <name evidence="5" type="ORF">EYW47_33135</name>
</gene>
<evidence type="ECO:0000259" key="4">
    <source>
        <dbReference type="PROSITE" id="PS50949"/>
    </source>
</evidence>
<dbReference type="Gene3D" id="1.10.10.10">
    <property type="entry name" value="Winged helix-like DNA-binding domain superfamily/Winged helix DNA-binding domain"/>
    <property type="match status" value="1"/>
</dbReference>
<dbReference type="PROSITE" id="PS50949">
    <property type="entry name" value="HTH_GNTR"/>
    <property type="match status" value="1"/>
</dbReference>
<reference evidence="5 6" key="1">
    <citation type="submission" date="2019-03" db="EMBL/GenBank/DDBJ databases">
        <title>Paraburkholderia sp. 4M-K11, isolated from subtropical forest soil.</title>
        <authorList>
            <person name="Gao Z.-H."/>
            <person name="Qiu L.-H."/>
        </authorList>
    </citation>
    <scope>NUCLEOTIDE SEQUENCE [LARGE SCALE GENOMIC DNA]</scope>
    <source>
        <strain evidence="5 6">4M-K11</strain>
    </source>
</reference>
<proteinExistence type="predicted"/>
<dbReference type="InterPro" id="IPR036388">
    <property type="entry name" value="WH-like_DNA-bd_sf"/>
</dbReference>
<dbReference type="InterPro" id="IPR036390">
    <property type="entry name" value="WH_DNA-bd_sf"/>
</dbReference>
<dbReference type="InterPro" id="IPR008920">
    <property type="entry name" value="TF_FadR/GntR_C"/>
</dbReference>
<dbReference type="SMART" id="SM00345">
    <property type="entry name" value="HTH_GNTR"/>
    <property type="match status" value="1"/>
</dbReference>
<dbReference type="Gene3D" id="1.20.120.530">
    <property type="entry name" value="GntR ligand-binding domain-like"/>
    <property type="match status" value="1"/>
</dbReference>
<keyword evidence="1" id="KW-0805">Transcription regulation</keyword>
<comment type="caution">
    <text evidence="5">The sequence shown here is derived from an EMBL/GenBank/DDBJ whole genome shotgun (WGS) entry which is preliminary data.</text>
</comment>
<dbReference type="Pfam" id="PF07729">
    <property type="entry name" value="FCD"/>
    <property type="match status" value="1"/>
</dbReference>
<dbReference type="PANTHER" id="PTHR43537">
    <property type="entry name" value="TRANSCRIPTIONAL REGULATOR, GNTR FAMILY"/>
    <property type="match status" value="1"/>
</dbReference>